<feature type="compositionally biased region" description="Polar residues" evidence="2">
    <location>
        <begin position="440"/>
        <end position="452"/>
    </location>
</feature>
<feature type="domain" description="MutL C-terminal dimerisation" evidence="3">
    <location>
        <begin position="728"/>
        <end position="920"/>
    </location>
</feature>
<dbReference type="InterPro" id="IPR036890">
    <property type="entry name" value="HATPase_C_sf"/>
</dbReference>
<dbReference type="GO" id="GO:0006298">
    <property type="term" value="P:mismatch repair"/>
    <property type="evidence" value="ECO:0007669"/>
    <property type="project" value="InterPro"/>
</dbReference>
<gene>
    <name evidence="4" type="ORF">RCO7_04042</name>
</gene>
<dbReference type="AlphaFoldDB" id="A0A1E1LF70"/>
<protein>
    <submittedName>
        <fullName evidence="4">Related to dna mismatch repair homologue (Hpms2)</fullName>
    </submittedName>
</protein>
<accession>A0A1E1LF70</accession>
<dbReference type="InterPro" id="IPR042120">
    <property type="entry name" value="MutL_C_dimsub"/>
</dbReference>
<name>A0A1E1LF70_9HELO</name>
<dbReference type="STRING" id="914237.A0A1E1LF70"/>
<dbReference type="FunCoup" id="A0A1E1LF70">
    <property type="interactions" value="475"/>
</dbReference>
<organism evidence="4 5">
    <name type="scientific">Rhynchosporium graminicola</name>
    <dbReference type="NCBI Taxonomy" id="2792576"/>
    <lineage>
        <taxon>Eukaryota</taxon>
        <taxon>Fungi</taxon>
        <taxon>Dikarya</taxon>
        <taxon>Ascomycota</taxon>
        <taxon>Pezizomycotina</taxon>
        <taxon>Leotiomycetes</taxon>
        <taxon>Helotiales</taxon>
        <taxon>Ploettnerulaceae</taxon>
        <taxon>Rhynchosporium</taxon>
    </lineage>
</organism>
<dbReference type="SUPFAM" id="SSF55874">
    <property type="entry name" value="ATPase domain of HSP90 chaperone/DNA topoisomerase II/histidine kinase"/>
    <property type="match status" value="1"/>
</dbReference>
<dbReference type="GO" id="GO:0016887">
    <property type="term" value="F:ATP hydrolysis activity"/>
    <property type="evidence" value="ECO:0007669"/>
    <property type="project" value="InterPro"/>
</dbReference>
<evidence type="ECO:0000259" key="3">
    <source>
        <dbReference type="SMART" id="SM00853"/>
    </source>
</evidence>
<dbReference type="InParanoid" id="A0A1E1LF70"/>
<keyword evidence="5" id="KW-1185">Reference proteome</keyword>
<dbReference type="Gene3D" id="3.30.565.10">
    <property type="entry name" value="Histidine kinase-like ATPase, C-terminal domain"/>
    <property type="match status" value="1"/>
</dbReference>
<dbReference type="InterPro" id="IPR038973">
    <property type="entry name" value="MutL/Mlh/Pms-like"/>
</dbReference>
<evidence type="ECO:0000256" key="2">
    <source>
        <dbReference type="SAM" id="MobiDB-lite"/>
    </source>
</evidence>
<dbReference type="Proteomes" id="UP000178129">
    <property type="component" value="Unassembled WGS sequence"/>
</dbReference>
<dbReference type="PANTHER" id="PTHR10073:SF47">
    <property type="entry name" value="DNA MISMATCH REPAIR PROTEIN MLH3"/>
    <property type="match status" value="1"/>
</dbReference>
<dbReference type="InterPro" id="IPR014790">
    <property type="entry name" value="MutL_C"/>
</dbReference>
<feature type="region of interest" description="Disordered" evidence="2">
    <location>
        <begin position="416"/>
        <end position="461"/>
    </location>
</feature>
<proteinExistence type="inferred from homology"/>
<dbReference type="SUPFAM" id="SSF118116">
    <property type="entry name" value="DNA mismatch repair protein MutL"/>
    <property type="match status" value="1"/>
</dbReference>
<dbReference type="Gene3D" id="3.30.1370.100">
    <property type="entry name" value="MutL, C-terminal domain, regulatory subdomain"/>
    <property type="match status" value="1"/>
</dbReference>
<dbReference type="Gene3D" id="3.30.1540.20">
    <property type="entry name" value="MutL, C-terminal domain, dimerisation subdomain"/>
    <property type="match status" value="1"/>
</dbReference>
<sequence length="995" mass="109050">MSIQPLPLDVVAKIKSSITITSLNGVIGELIKNSLDADATKIDISVDYGRGSCSVEDNGLGILPSEFGVNGHLGKLHRQLNHVFSDFKTDEVVDTSKLNAQTELHGGRGIFLASLSAMALVSITSRHNLHRSHNALTLHKSVVASRQAPAPPQQHLTSNHGTRVTVRDLFGNMPVRVKQRAIVAEKERGNSKDWEVLKRDVIALLLPWNNMVAIALRDSQSAQKMNISPPSMPFQSGKLSVSSVCSILHQASFIDYREKISWISVNASTPSLEVSGAISLVPIATKNVQFMSIGIQPLNPTHRKSIFQDEINRLFTISAFGIEEQPEEIDNAKLDRRAKDGRYKGEGYTGKELKAVKKGVDRWPMFFIKIQSSDLGKAKLEAEDAMDENSQDLLRIMEVLRAMILEFLTKNHFRPKSARCHGSRPELDAGLQKNAGSGPASMSSQPFRSTDTFRSKGNKSTLKNKSQLDLLGTNIRLPSFRQGVISTDRTFDSWARVKSGTVSRSITLKPAIAVNEDHDNYRASTASHSLTNLLRDGHSSPRGVLSEPLLFRDGNIVRAPFGDVTARAKHLHPIATPQNPAVSNSPAVSDQDMTLEHGDDVVAWVNPITKVRSLVNQRTGLTVKATNASTHPGPRPRLTTPYPSQTALPFVPSPWISDMLKTWDNPIFAPAEPSIPQVSFDGPDATSRTILHGRHHHCSQIDIDRAFEQSTSGIHGSISKSALGNAEVISQVDQKFILVKLQSGDVLAGKNDGSMLVLIDQHAADERIRVEALMEELCGPHSGAGIESGVFTSSLAKPLRFDLSAMEVNLLDIHKTHFANWGILYNQLPTAVASVQRLIVHSLPPSILERCQSSPRLLIDLIRTELHVIQAKHGTPLPPLPSNKNQKSDWIRRIHTCPQGLLDMINSRACRSAIMFNDVLTKGQCEVLVKRLATCIFPFQCAHGRPSLIPLVGLGCLRVGAWYGDGTGDGFGCGGEEERGFRGSFAAWKEGMRRV</sequence>
<dbReference type="SMART" id="SM00853">
    <property type="entry name" value="MutL_C"/>
    <property type="match status" value="1"/>
</dbReference>
<comment type="caution">
    <text evidence="4">The sequence shown here is derived from an EMBL/GenBank/DDBJ whole genome shotgun (WGS) entry which is preliminary data.</text>
</comment>
<dbReference type="InterPro" id="IPR037198">
    <property type="entry name" value="MutL_C_sf"/>
</dbReference>
<evidence type="ECO:0000313" key="4">
    <source>
        <dbReference type="EMBL" id="CZT09165.1"/>
    </source>
</evidence>
<evidence type="ECO:0000313" key="5">
    <source>
        <dbReference type="Proteomes" id="UP000178129"/>
    </source>
</evidence>
<dbReference type="Pfam" id="PF13589">
    <property type="entry name" value="HATPase_c_3"/>
    <property type="match status" value="1"/>
</dbReference>
<reference evidence="5" key="1">
    <citation type="submission" date="2016-03" db="EMBL/GenBank/DDBJ databases">
        <authorList>
            <person name="Ploux O."/>
        </authorList>
    </citation>
    <scope>NUCLEOTIDE SEQUENCE [LARGE SCALE GENOMIC DNA]</scope>
    <source>
        <strain evidence="5">UK7</strain>
    </source>
</reference>
<dbReference type="GO" id="GO:0005524">
    <property type="term" value="F:ATP binding"/>
    <property type="evidence" value="ECO:0007669"/>
    <property type="project" value="InterPro"/>
</dbReference>
<dbReference type="InterPro" id="IPR042121">
    <property type="entry name" value="MutL_C_regsub"/>
</dbReference>
<evidence type="ECO:0000256" key="1">
    <source>
        <dbReference type="ARBA" id="ARBA00006082"/>
    </source>
</evidence>
<dbReference type="GO" id="GO:0032300">
    <property type="term" value="C:mismatch repair complex"/>
    <property type="evidence" value="ECO:0007669"/>
    <property type="project" value="InterPro"/>
</dbReference>
<dbReference type="EMBL" id="FJUW01000049">
    <property type="protein sequence ID" value="CZT09165.1"/>
    <property type="molecule type" value="Genomic_DNA"/>
</dbReference>
<dbReference type="Pfam" id="PF08676">
    <property type="entry name" value="MutL_C"/>
    <property type="match status" value="1"/>
</dbReference>
<comment type="similarity">
    <text evidence="1">Belongs to the DNA mismatch repair MutL/HexB family.</text>
</comment>
<dbReference type="PANTHER" id="PTHR10073">
    <property type="entry name" value="DNA MISMATCH REPAIR PROTEIN MLH, PMS, MUTL"/>
    <property type="match status" value="1"/>
</dbReference>
<dbReference type="GO" id="GO:0140664">
    <property type="term" value="F:ATP-dependent DNA damage sensor activity"/>
    <property type="evidence" value="ECO:0007669"/>
    <property type="project" value="InterPro"/>
</dbReference>